<dbReference type="CDD" id="cd00093">
    <property type="entry name" value="HTH_XRE"/>
    <property type="match status" value="1"/>
</dbReference>
<dbReference type="Gene3D" id="1.10.260.40">
    <property type="entry name" value="lambda repressor-like DNA-binding domains"/>
    <property type="match status" value="1"/>
</dbReference>
<dbReference type="PROSITE" id="PS50943">
    <property type="entry name" value="HTH_CROC1"/>
    <property type="match status" value="1"/>
</dbReference>
<dbReference type="Gene3D" id="2.10.109.10">
    <property type="entry name" value="Umud Fragment, subunit A"/>
    <property type="match status" value="1"/>
</dbReference>
<dbReference type="InterPro" id="IPR010982">
    <property type="entry name" value="Lambda_DNA-bd_dom_sf"/>
</dbReference>
<dbReference type="InterPro" id="IPR050077">
    <property type="entry name" value="LexA_repressor"/>
</dbReference>
<dbReference type="Proteomes" id="UP000092741">
    <property type="component" value="Chromosome 1"/>
</dbReference>
<proteinExistence type="predicted"/>
<dbReference type="KEGG" id="vna:PN96_07035"/>
<gene>
    <name evidence="2" type="ORF">BA890_06315</name>
</gene>
<evidence type="ECO:0000313" key="3">
    <source>
        <dbReference type="Proteomes" id="UP000092741"/>
    </source>
</evidence>
<dbReference type="CDD" id="cd06529">
    <property type="entry name" value="S24_LexA-like"/>
    <property type="match status" value="1"/>
</dbReference>
<dbReference type="PANTHER" id="PTHR33516:SF2">
    <property type="entry name" value="LEXA REPRESSOR-RELATED"/>
    <property type="match status" value="1"/>
</dbReference>
<dbReference type="AlphaFoldDB" id="A0AAN0Y1V9"/>
<dbReference type="InterPro" id="IPR036286">
    <property type="entry name" value="LexA/Signal_pep-like_sf"/>
</dbReference>
<dbReference type="GO" id="GO:0003677">
    <property type="term" value="F:DNA binding"/>
    <property type="evidence" value="ECO:0007669"/>
    <property type="project" value="InterPro"/>
</dbReference>
<evidence type="ECO:0000259" key="1">
    <source>
        <dbReference type="PROSITE" id="PS50943"/>
    </source>
</evidence>
<dbReference type="SUPFAM" id="SSF47413">
    <property type="entry name" value="lambda repressor-like DNA-binding domains"/>
    <property type="match status" value="1"/>
</dbReference>
<sequence length="222" mass="24704">MDMSKKQEVGSRLKRFREAQGISQKTLAEKCGWGASRIGNYEAGVRSINLDDAEIIASVLNIKPYEILFDSSEIDLIPNVHEIDIQPRLQSSFPLLSSVQAGQWTEACEAYALDEIDEWYEATVKTSKRSFWLKVQGDSMTSLSGVSVPEGTLVLVDTEKEHCNGSLVVAKLTDVNEATFKKFVTDGGQDYLKPLNENYKMIPINGNCKIIGVVVEARLRLI</sequence>
<keyword evidence="3" id="KW-1185">Reference proteome</keyword>
<dbReference type="PANTHER" id="PTHR33516">
    <property type="entry name" value="LEXA REPRESSOR"/>
    <property type="match status" value="1"/>
</dbReference>
<dbReference type="InterPro" id="IPR001387">
    <property type="entry name" value="Cro/C1-type_HTH"/>
</dbReference>
<reference evidence="2 3" key="1">
    <citation type="submission" date="2016-07" db="EMBL/GenBank/DDBJ databases">
        <title>Developing Vibrio natriegens as a novel, fast-growing host for biotechnology.</title>
        <authorList>
            <person name="Weinstock M.T."/>
            <person name="Hesek E.D."/>
            <person name="Wilson C.M."/>
            <person name="Gibson D.G."/>
        </authorList>
    </citation>
    <scope>NUCLEOTIDE SEQUENCE [LARGE SCALE GENOMIC DNA]</scope>
    <source>
        <strain evidence="2 3">ATCC 14048</strain>
    </source>
</reference>
<protein>
    <submittedName>
        <fullName evidence="2">Repressor</fullName>
    </submittedName>
</protein>
<dbReference type="Pfam" id="PF01381">
    <property type="entry name" value="HTH_3"/>
    <property type="match status" value="1"/>
</dbReference>
<dbReference type="Pfam" id="PF00717">
    <property type="entry name" value="Peptidase_S24"/>
    <property type="match status" value="1"/>
</dbReference>
<dbReference type="InterPro" id="IPR015927">
    <property type="entry name" value="Peptidase_S24_S26A/B/C"/>
</dbReference>
<evidence type="ECO:0000313" key="2">
    <source>
        <dbReference type="EMBL" id="ANQ12391.1"/>
    </source>
</evidence>
<dbReference type="EMBL" id="CP016345">
    <property type="protein sequence ID" value="ANQ12391.1"/>
    <property type="molecule type" value="Genomic_DNA"/>
</dbReference>
<accession>A0AAN0Y1V9</accession>
<dbReference type="GeneID" id="70912544"/>
<dbReference type="SUPFAM" id="SSF51306">
    <property type="entry name" value="LexA/Signal peptidase"/>
    <property type="match status" value="1"/>
</dbReference>
<dbReference type="InterPro" id="IPR039418">
    <property type="entry name" value="LexA-like"/>
</dbReference>
<dbReference type="RefSeq" id="WP_020333060.1">
    <property type="nucleotide sequence ID" value="NZ_ATFJ01000002.1"/>
</dbReference>
<name>A0AAN0Y1V9_VIBNA</name>
<organism evidence="2 3">
    <name type="scientific">Vibrio natriegens NBRC 15636 = ATCC 14048 = DSM 759</name>
    <dbReference type="NCBI Taxonomy" id="1219067"/>
    <lineage>
        <taxon>Bacteria</taxon>
        <taxon>Pseudomonadati</taxon>
        <taxon>Pseudomonadota</taxon>
        <taxon>Gammaproteobacteria</taxon>
        <taxon>Vibrionales</taxon>
        <taxon>Vibrionaceae</taxon>
        <taxon>Vibrio</taxon>
    </lineage>
</organism>
<feature type="domain" description="HTH cro/C1-type" evidence="1">
    <location>
        <begin position="13"/>
        <end position="67"/>
    </location>
</feature>
<dbReference type="SMART" id="SM00530">
    <property type="entry name" value="HTH_XRE"/>
    <property type="match status" value="1"/>
</dbReference>